<name>A0A5B7JXL3_PORTR</name>
<organism evidence="2 3">
    <name type="scientific">Portunus trituberculatus</name>
    <name type="common">Swimming crab</name>
    <name type="synonym">Neptunus trituberculatus</name>
    <dbReference type="NCBI Taxonomy" id="210409"/>
    <lineage>
        <taxon>Eukaryota</taxon>
        <taxon>Metazoa</taxon>
        <taxon>Ecdysozoa</taxon>
        <taxon>Arthropoda</taxon>
        <taxon>Crustacea</taxon>
        <taxon>Multicrustacea</taxon>
        <taxon>Malacostraca</taxon>
        <taxon>Eumalacostraca</taxon>
        <taxon>Eucarida</taxon>
        <taxon>Decapoda</taxon>
        <taxon>Pleocyemata</taxon>
        <taxon>Brachyura</taxon>
        <taxon>Eubrachyura</taxon>
        <taxon>Portunoidea</taxon>
        <taxon>Portunidae</taxon>
        <taxon>Portuninae</taxon>
        <taxon>Portunus</taxon>
    </lineage>
</organism>
<dbReference type="Proteomes" id="UP000324222">
    <property type="component" value="Unassembled WGS sequence"/>
</dbReference>
<dbReference type="EMBL" id="VSRR010118870">
    <property type="protein sequence ID" value="MPC99559.1"/>
    <property type="molecule type" value="Genomic_DNA"/>
</dbReference>
<gene>
    <name evidence="2" type="ORF">E2C01_094980</name>
</gene>
<evidence type="ECO:0000313" key="2">
    <source>
        <dbReference type="EMBL" id="MPC99559.1"/>
    </source>
</evidence>
<protein>
    <submittedName>
        <fullName evidence="2">Uncharacterized protein</fullName>
    </submittedName>
</protein>
<evidence type="ECO:0000313" key="3">
    <source>
        <dbReference type="Proteomes" id="UP000324222"/>
    </source>
</evidence>
<reference evidence="2 3" key="1">
    <citation type="submission" date="2019-05" db="EMBL/GenBank/DDBJ databases">
        <title>Another draft genome of Portunus trituberculatus and its Hox gene families provides insights of decapod evolution.</title>
        <authorList>
            <person name="Jeong J.-H."/>
            <person name="Song I."/>
            <person name="Kim S."/>
            <person name="Choi T."/>
            <person name="Kim D."/>
            <person name="Ryu S."/>
            <person name="Kim W."/>
        </authorList>
    </citation>
    <scope>NUCLEOTIDE SEQUENCE [LARGE SCALE GENOMIC DNA]</scope>
    <source>
        <tissue evidence="2">Muscle</tissue>
    </source>
</reference>
<dbReference type="AlphaFoldDB" id="A0A5B7JXL3"/>
<feature type="compositionally biased region" description="Polar residues" evidence="1">
    <location>
        <begin position="108"/>
        <end position="131"/>
    </location>
</feature>
<sequence length="153" mass="16120">MTPDTLASRGSLPIPRFALFTHDSLERRCSWQEQNIQDALGDANISPTEGRSATPSPRLERAAAQGVVLEANSSFVRNLCGRSSRRSPLPRYSSAESLSSFAESLVSPGSTASGVASSSLVPAKSTPSLHQDASHGPTPARNPAVNVALHVSR</sequence>
<feature type="region of interest" description="Disordered" evidence="1">
    <location>
        <begin position="40"/>
        <end position="60"/>
    </location>
</feature>
<evidence type="ECO:0000256" key="1">
    <source>
        <dbReference type="SAM" id="MobiDB-lite"/>
    </source>
</evidence>
<proteinExistence type="predicted"/>
<feature type="compositionally biased region" description="Polar residues" evidence="1">
    <location>
        <begin position="45"/>
        <end position="55"/>
    </location>
</feature>
<dbReference type="OrthoDB" id="6373583at2759"/>
<accession>A0A5B7JXL3</accession>
<feature type="region of interest" description="Disordered" evidence="1">
    <location>
        <begin position="103"/>
        <end position="153"/>
    </location>
</feature>
<keyword evidence="3" id="KW-1185">Reference proteome</keyword>
<comment type="caution">
    <text evidence="2">The sequence shown here is derived from an EMBL/GenBank/DDBJ whole genome shotgun (WGS) entry which is preliminary data.</text>
</comment>